<sequence length="39" mass="4204">MPELFSHVSIALVICAVVLAALIIPVRNMLRNADANEAK</sequence>
<gene>
    <name evidence="2" type="ORF">NCTC12120_03537</name>
</gene>
<evidence type="ECO:0000256" key="1">
    <source>
        <dbReference type="SAM" id="Phobius"/>
    </source>
</evidence>
<proteinExistence type="predicted"/>
<dbReference type="EMBL" id="UAVU01000003">
    <property type="protein sequence ID" value="SQA99615.1"/>
    <property type="molecule type" value="Genomic_DNA"/>
</dbReference>
<feature type="transmembrane region" description="Helical" evidence="1">
    <location>
        <begin position="6"/>
        <end position="26"/>
    </location>
</feature>
<evidence type="ECO:0000313" key="3">
    <source>
        <dbReference type="Proteomes" id="UP000251197"/>
    </source>
</evidence>
<evidence type="ECO:0000313" key="2">
    <source>
        <dbReference type="EMBL" id="SQA99615.1"/>
    </source>
</evidence>
<dbReference type="Proteomes" id="UP000251197">
    <property type="component" value="Unassembled WGS sequence"/>
</dbReference>
<keyword evidence="1" id="KW-1133">Transmembrane helix</keyword>
<dbReference type="AlphaFoldDB" id="A0A2X2TJL3"/>
<reference evidence="2 3" key="1">
    <citation type="submission" date="2018-06" db="EMBL/GenBank/DDBJ databases">
        <authorList>
            <consortium name="Pathogen Informatics"/>
            <person name="Doyle S."/>
        </authorList>
    </citation>
    <scope>NUCLEOTIDE SEQUENCE [LARGE SCALE GENOMIC DNA]</scope>
    <source>
        <strain evidence="2 3">NCTC12120</strain>
    </source>
</reference>
<organism evidence="2 3">
    <name type="scientific">Cedecea neteri</name>
    <dbReference type="NCBI Taxonomy" id="158822"/>
    <lineage>
        <taxon>Bacteria</taxon>
        <taxon>Pseudomonadati</taxon>
        <taxon>Pseudomonadota</taxon>
        <taxon>Gammaproteobacteria</taxon>
        <taxon>Enterobacterales</taxon>
        <taxon>Enterobacteriaceae</taxon>
        <taxon>Cedecea</taxon>
    </lineage>
</organism>
<protein>
    <submittedName>
        <fullName evidence="2">Uncharacterized protein</fullName>
    </submittedName>
</protein>
<keyword evidence="1" id="KW-0812">Transmembrane</keyword>
<keyword evidence="1" id="KW-0472">Membrane</keyword>
<accession>A0A2X2TJL3</accession>
<name>A0A2X2TJL3_9ENTR</name>